<keyword evidence="1" id="KW-0472">Membrane</keyword>
<dbReference type="InterPro" id="IPR032820">
    <property type="entry name" value="ATPase_put"/>
</dbReference>
<proteinExistence type="predicted"/>
<evidence type="ECO:0000313" key="2">
    <source>
        <dbReference type="EMBL" id="BBA32690.1"/>
    </source>
</evidence>
<feature type="transmembrane region" description="Helical" evidence="1">
    <location>
        <begin position="38"/>
        <end position="66"/>
    </location>
</feature>
<evidence type="ECO:0000313" key="3">
    <source>
        <dbReference type="Proteomes" id="UP000266313"/>
    </source>
</evidence>
<reference evidence="2 3" key="1">
    <citation type="submission" date="2016-12" db="EMBL/GenBank/DDBJ databases">
        <title>Genome sequencing of Methylocaldum marinum.</title>
        <authorList>
            <person name="Takeuchi M."/>
            <person name="Kamagata Y."/>
            <person name="Hiraoka S."/>
            <person name="Oshima K."/>
            <person name="Hattori M."/>
            <person name="Iwasaki W."/>
        </authorList>
    </citation>
    <scope>NUCLEOTIDE SEQUENCE [LARGE SCALE GENOMIC DNA]</scope>
    <source>
        <strain evidence="2 3">S8</strain>
    </source>
</reference>
<dbReference type="AlphaFoldDB" id="A0A250KLT3"/>
<dbReference type="KEGG" id="mmai:sS8_0725"/>
<dbReference type="RefSeq" id="WP_232020503.1">
    <property type="nucleotide sequence ID" value="NZ_AP017928.1"/>
</dbReference>
<name>A0A250KLT3_9GAMM</name>
<protein>
    <submittedName>
        <fullName evidence="2">F0F1-ATPase subunit</fullName>
    </submittedName>
</protein>
<dbReference type="Proteomes" id="UP000266313">
    <property type="component" value="Chromosome"/>
</dbReference>
<accession>A0A250KLT3</accession>
<keyword evidence="1" id="KW-1133">Transmembrane helix</keyword>
<organism evidence="2 3">
    <name type="scientific">Methylocaldum marinum</name>
    <dbReference type="NCBI Taxonomy" id="1432792"/>
    <lineage>
        <taxon>Bacteria</taxon>
        <taxon>Pseudomonadati</taxon>
        <taxon>Pseudomonadota</taxon>
        <taxon>Gammaproteobacteria</taxon>
        <taxon>Methylococcales</taxon>
        <taxon>Methylococcaceae</taxon>
        <taxon>Methylocaldum</taxon>
    </lineage>
</organism>
<dbReference type="NCBIfam" id="TIGR02230">
    <property type="entry name" value="ATPase_gene1"/>
    <property type="match status" value="1"/>
</dbReference>
<keyword evidence="3" id="KW-1185">Reference proteome</keyword>
<dbReference type="InterPro" id="IPR011744">
    <property type="entry name" value="ATPase_gene1"/>
</dbReference>
<dbReference type="Pfam" id="PF09527">
    <property type="entry name" value="ATPase_gene1"/>
    <property type="match status" value="1"/>
</dbReference>
<gene>
    <name evidence="2" type="ORF">sS8_0725</name>
</gene>
<sequence length="103" mass="12208">MVDDERRRRRDHEESLGDMVERKAARRMRKLREDERPVWFWFGMFGLVGWTVAIPTLIGVAIGIWLDRAFPGKVSWTLNLLIVGVILGCINAWYWVKKELHRD</sequence>
<dbReference type="EMBL" id="AP017928">
    <property type="protein sequence ID" value="BBA32690.1"/>
    <property type="molecule type" value="Genomic_DNA"/>
</dbReference>
<feature type="transmembrane region" description="Helical" evidence="1">
    <location>
        <begin position="78"/>
        <end position="96"/>
    </location>
</feature>
<evidence type="ECO:0000256" key="1">
    <source>
        <dbReference type="SAM" id="Phobius"/>
    </source>
</evidence>
<keyword evidence="1" id="KW-0812">Transmembrane</keyword>